<dbReference type="EMBL" id="MU267985">
    <property type="protein sequence ID" value="KAH7906705.1"/>
    <property type="molecule type" value="Genomic_DNA"/>
</dbReference>
<protein>
    <submittedName>
        <fullName evidence="1">Uncharacterized protein</fullName>
    </submittedName>
</protein>
<evidence type="ECO:0000313" key="1">
    <source>
        <dbReference type="EMBL" id="KAH7906705.1"/>
    </source>
</evidence>
<gene>
    <name evidence="1" type="ORF">BJ138DRAFT_1117333</name>
</gene>
<accession>A0ACB8A045</accession>
<sequence length="266" mass="28929">MSNDDEDLSPQAILQLAQSGSQEQVDAYFADDNHGDALNETNPAGNTVLHFAAQHTWPATVDLLTTHDAGCDLDVQNLQRETPIAIAVRRLAECKVDESEDSEYAACRAVVRLLVLAGADLAGIETRVSPPIRDILREFERERDEEASDAEYEDAEEGSVHERRVAAAVFSSADVASVCRVFRFAGSFVSRFAASCVLLFLLADLTYSSRLLCCSSTASLAFLAYSITWHGSFFRCMALPVTLLPLTPLRTTPDDECPTGSGSDSE</sequence>
<organism evidence="1 2">
    <name type="scientific">Hygrophoropsis aurantiaca</name>
    <dbReference type="NCBI Taxonomy" id="72124"/>
    <lineage>
        <taxon>Eukaryota</taxon>
        <taxon>Fungi</taxon>
        <taxon>Dikarya</taxon>
        <taxon>Basidiomycota</taxon>
        <taxon>Agaricomycotina</taxon>
        <taxon>Agaricomycetes</taxon>
        <taxon>Agaricomycetidae</taxon>
        <taxon>Boletales</taxon>
        <taxon>Coniophorineae</taxon>
        <taxon>Hygrophoropsidaceae</taxon>
        <taxon>Hygrophoropsis</taxon>
    </lineage>
</organism>
<keyword evidence="2" id="KW-1185">Reference proteome</keyword>
<proteinExistence type="predicted"/>
<reference evidence="1" key="1">
    <citation type="journal article" date="2021" name="New Phytol.">
        <title>Evolutionary innovations through gain and loss of genes in the ectomycorrhizal Boletales.</title>
        <authorList>
            <person name="Wu G."/>
            <person name="Miyauchi S."/>
            <person name="Morin E."/>
            <person name="Kuo A."/>
            <person name="Drula E."/>
            <person name="Varga T."/>
            <person name="Kohler A."/>
            <person name="Feng B."/>
            <person name="Cao Y."/>
            <person name="Lipzen A."/>
            <person name="Daum C."/>
            <person name="Hundley H."/>
            <person name="Pangilinan J."/>
            <person name="Johnson J."/>
            <person name="Barry K."/>
            <person name="LaButti K."/>
            <person name="Ng V."/>
            <person name="Ahrendt S."/>
            <person name="Min B."/>
            <person name="Choi I.G."/>
            <person name="Park H."/>
            <person name="Plett J.M."/>
            <person name="Magnuson J."/>
            <person name="Spatafora J.W."/>
            <person name="Nagy L.G."/>
            <person name="Henrissat B."/>
            <person name="Grigoriev I.V."/>
            <person name="Yang Z.L."/>
            <person name="Xu J."/>
            <person name="Martin F.M."/>
        </authorList>
    </citation>
    <scope>NUCLEOTIDE SEQUENCE</scope>
    <source>
        <strain evidence="1">ATCC 28755</strain>
    </source>
</reference>
<evidence type="ECO:0000313" key="2">
    <source>
        <dbReference type="Proteomes" id="UP000790377"/>
    </source>
</evidence>
<name>A0ACB8A045_9AGAM</name>
<dbReference type="Proteomes" id="UP000790377">
    <property type="component" value="Unassembled WGS sequence"/>
</dbReference>
<comment type="caution">
    <text evidence="1">The sequence shown here is derived from an EMBL/GenBank/DDBJ whole genome shotgun (WGS) entry which is preliminary data.</text>
</comment>